<dbReference type="PANTHER" id="PTHR41523">
    <property type="entry name" value="TWO-COMPONENT SYSTEM SENSOR PROTEIN"/>
    <property type="match status" value="1"/>
</dbReference>
<keyword evidence="4" id="KW-0808">Transferase</keyword>
<evidence type="ECO:0000256" key="1">
    <source>
        <dbReference type="ARBA" id="ARBA00000085"/>
    </source>
</evidence>
<organism evidence="10 11">
    <name type="scientific">Candidatus Kaiserbacteria bacterium GW2011_GWC2_52_8b</name>
    <dbReference type="NCBI Taxonomy" id="1618676"/>
    <lineage>
        <taxon>Bacteria</taxon>
        <taxon>Candidatus Kaiseribacteriota</taxon>
    </lineage>
</organism>
<keyword evidence="3" id="KW-0597">Phosphoprotein</keyword>
<accession>A0A0G1XLI9</accession>
<dbReference type="AlphaFoldDB" id="A0A0G1XLI9"/>
<dbReference type="GO" id="GO:0004673">
    <property type="term" value="F:protein histidine kinase activity"/>
    <property type="evidence" value="ECO:0007669"/>
    <property type="project" value="UniProtKB-EC"/>
</dbReference>
<evidence type="ECO:0000313" key="10">
    <source>
        <dbReference type="EMBL" id="KKW31735.1"/>
    </source>
</evidence>
<dbReference type="Gene3D" id="3.30.450.20">
    <property type="entry name" value="PAS domain"/>
    <property type="match status" value="1"/>
</dbReference>
<proteinExistence type="predicted"/>
<dbReference type="EMBL" id="LCRF01000008">
    <property type="protein sequence ID" value="KKW31735.1"/>
    <property type="molecule type" value="Genomic_DNA"/>
</dbReference>
<evidence type="ECO:0000259" key="9">
    <source>
        <dbReference type="SMART" id="SM00387"/>
    </source>
</evidence>
<sequence>MHPHERVFDPLGDPKDGHILTQAIIDTIHEPLIVLDEDLRIIVASRAFYKKFNLTHENTRETMFYDLGNGQWNIPALRTLLEDVIPKHTAVEDYEIEHDFPFLGRRIMSVNAREIRSDNDRKKMLLSIFDVTDQRSLEADRETLLLQKDLLLKEMRHRVANSLQLIASILLLKAEMTTSKESRAHLEDAHERIMTIATVQQQLDPVAHGEDIAVGAYLNALCKSLTRTMIGGRKPITIEVKASQGSVLSDVAVSFGLLTTELVINALKHAFIDGRTGTVTVSYEARGSDWTLSVGDNGVGMSESEEVKRVGLGTSIVGALANQLQAIIRKESSSKGTTVSIIHSQM</sequence>
<gene>
    <name evidence="10" type="ORF">UY74_C0008G0015</name>
</gene>
<evidence type="ECO:0000259" key="8">
    <source>
        <dbReference type="SMART" id="SM00091"/>
    </source>
</evidence>
<dbReference type="SUPFAM" id="SSF55874">
    <property type="entry name" value="ATPase domain of HSP90 chaperone/DNA topoisomerase II/histidine kinase"/>
    <property type="match status" value="1"/>
</dbReference>
<evidence type="ECO:0000256" key="5">
    <source>
        <dbReference type="ARBA" id="ARBA00022741"/>
    </source>
</evidence>
<dbReference type="SUPFAM" id="SSF55785">
    <property type="entry name" value="PYP-like sensor domain (PAS domain)"/>
    <property type="match status" value="1"/>
</dbReference>
<dbReference type="InterPro" id="IPR011495">
    <property type="entry name" value="Sig_transdc_His_kin_sub2_dim/P"/>
</dbReference>
<dbReference type="InterPro" id="IPR003594">
    <property type="entry name" value="HATPase_dom"/>
</dbReference>
<feature type="domain" description="Histidine kinase/HSP90-like ATPase" evidence="9">
    <location>
        <begin position="250"/>
        <end position="346"/>
    </location>
</feature>
<dbReference type="EC" id="2.7.13.3" evidence="2"/>
<dbReference type="SMART" id="SM00387">
    <property type="entry name" value="HATPase_c"/>
    <property type="match status" value="1"/>
</dbReference>
<dbReference type="PANTHER" id="PTHR41523:SF8">
    <property type="entry name" value="ETHYLENE RESPONSE SENSOR PROTEIN"/>
    <property type="match status" value="1"/>
</dbReference>
<reference evidence="10 11" key="1">
    <citation type="journal article" date="2015" name="Nature">
        <title>rRNA introns, odd ribosomes, and small enigmatic genomes across a large radiation of phyla.</title>
        <authorList>
            <person name="Brown C.T."/>
            <person name="Hug L.A."/>
            <person name="Thomas B.C."/>
            <person name="Sharon I."/>
            <person name="Castelle C.J."/>
            <person name="Singh A."/>
            <person name="Wilkins M.J."/>
            <person name="Williams K.H."/>
            <person name="Banfield J.F."/>
        </authorList>
    </citation>
    <scope>NUCLEOTIDE SEQUENCE [LARGE SCALE GENOMIC DNA]</scope>
</reference>
<dbReference type="InterPro" id="IPR035965">
    <property type="entry name" value="PAS-like_dom_sf"/>
</dbReference>
<keyword evidence="6" id="KW-0418">Kinase</keyword>
<evidence type="ECO:0000256" key="2">
    <source>
        <dbReference type="ARBA" id="ARBA00012438"/>
    </source>
</evidence>
<dbReference type="Pfam" id="PF07568">
    <property type="entry name" value="HisKA_2"/>
    <property type="match status" value="1"/>
</dbReference>
<dbReference type="Gene3D" id="3.30.565.10">
    <property type="entry name" value="Histidine kinase-like ATPase, C-terminal domain"/>
    <property type="match status" value="1"/>
</dbReference>
<dbReference type="Proteomes" id="UP000034445">
    <property type="component" value="Unassembled WGS sequence"/>
</dbReference>
<keyword evidence="5" id="KW-0547">Nucleotide-binding</keyword>
<dbReference type="Pfam" id="PF02518">
    <property type="entry name" value="HATPase_c"/>
    <property type="match status" value="1"/>
</dbReference>
<name>A0A0G1XLI9_9BACT</name>
<feature type="domain" description="PAS" evidence="8">
    <location>
        <begin position="19"/>
        <end position="86"/>
    </location>
</feature>
<comment type="catalytic activity">
    <reaction evidence="1">
        <text>ATP + protein L-histidine = ADP + protein N-phospho-L-histidine.</text>
        <dbReference type="EC" id="2.7.13.3"/>
    </reaction>
</comment>
<evidence type="ECO:0000256" key="3">
    <source>
        <dbReference type="ARBA" id="ARBA00022553"/>
    </source>
</evidence>
<dbReference type="GO" id="GO:0005524">
    <property type="term" value="F:ATP binding"/>
    <property type="evidence" value="ECO:0007669"/>
    <property type="project" value="UniProtKB-KW"/>
</dbReference>
<evidence type="ECO:0000256" key="4">
    <source>
        <dbReference type="ARBA" id="ARBA00022679"/>
    </source>
</evidence>
<dbReference type="SMART" id="SM00091">
    <property type="entry name" value="PAS"/>
    <property type="match status" value="1"/>
</dbReference>
<protein>
    <recommendedName>
        <fullName evidence="2">histidine kinase</fullName>
        <ecNumber evidence="2">2.7.13.3</ecNumber>
    </recommendedName>
</protein>
<evidence type="ECO:0000313" key="11">
    <source>
        <dbReference type="Proteomes" id="UP000034445"/>
    </source>
</evidence>
<dbReference type="InterPro" id="IPR036890">
    <property type="entry name" value="HATPase_C_sf"/>
</dbReference>
<evidence type="ECO:0000256" key="6">
    <source>
        <dbReference type="ARBA" id="ARBA00022777"/>
    </source>
</evidence>
<keyword evidence="7" id="KW-0067">ATP-binding</keyword>
<dbReference type="InterPro" id="IPR000014">
    <property type="entry name" value="PAS"/>
</dbReference>
<comment type="caution">
    <text evidence="10">The sequence shown here is derived from an EMBL/GenBank/DDBJ whole genome shotgun (WGS) entry which is preliminary data.</text>
</comment>
<dbReference type="PATRIC" id="fig|1618676.3.peg.225"/>
<evidence type="ECO:0000256" key="7">
    <source>
        <dbReference type="ARBA" id="ARBA00022840"/>
    </source>
</evidence>